<dbReference type="AlphaFoldDB" id="A0A2T6B234"/>
<dbReference type="SUPFAM" id="SSF53756">
    <property type="entry name" value="UDP-Glycosyltransferase/glycogen phosphorylase"/>
    <property type="match status" value="1"/>
</dbReference>
<dbReference type="EMBL" id="QBKR01000038">
    <property type="protein sequence ID" value="PTX50131.1"/>
    <property type="molecule type" value="Genomic_DNA"/>
</dbReference>
<name>A0A2T6B234_9BACL</name>
<dbReference type="Pfam" id="PF12996">
    <property type="entry name" value="DUF3880"/>
    <property type="match status" value="1"/>
</dbReference>
<feature type="domain" description="Spore protein YkvP N-terminal" evidence="1">
    <location>
        <begin position="3"/>
        <end position="109"/>
    </location>
</feature>
<comment type="caution">
    <text evidence="3">The sequence shown here is derived from an EMBL/GenBank/DDBJ whole genome shotgun (WGS) entry which is preliminary data.</text>
</comment>
<reference evidence="3 4" key="1">
    <citation type="submission" date="2018-04" db="EMBL/GenBank/DDBJ databases">
        <title>Genomic Encyclopedia of Archaeal and Bacterial Type Strains, Phase II (KMG-II): from individual species to whole genera.</title>
        <authorList>
            <person name="Goeker M."/>
        </authorList>
    </citation>
    <scope>NUCLEOTIDE SEQUENCE [LARGE SCALE GENOMIC DNA]</scope>
    <source>
        <strain evidence="3 4">DSM 45787</strain>
    </source>
</reference>
<dbReference type="RefSeq" id="WP_108026347.1">
    <property type="nucleotide sequence ID" value="NZ_QBKR01000038.1"/>
</dbReference>
<evidence type="ECO:0000259" key="2">
    <source>
        <dbReference type="Pfam" id="PF13524"/>
    </source>
</evidence>
<dbReference type="Gene3D" id="3.40.50.2000">
    <property type="entry name" value="Glycogen Phosphorylase B"/>
    <property type="match status" value="1"/>
</dbReference>
<evidence type="ECO:0000259" key="1">
    <source>
        <dbReference type="Pfam" id="PF12996"/>
    </source>
</evidence>
<dbReference type="Pfam" id="PF13524">
    <property type="entry name" value="Glyco_trans_1_2"/>
    <property type="match status" value="1"/>
</dbReference>
<dbReference type="InterPro" id="IPR024542">
    <property type="entry name" value="YkvP_N"/>
</dbReference>
<evidence type="ECO:0000313" key="4">
    <source>
        <dbReference type="Proteomes" id="UP000244240"/>
    </source>
</evidence>
<dbReference type="Proteomes" id="UP000244240">
    <property type="component" value="Unassembled WGS sequence"/>
</dbReference>
<dbReference type="InterPro" id="IPR055259">
    <property type="entry name" value="YkvP/CgeB_Glyco_trans-like"/>
</dbReference>
<proteinExistence type="predicted"/>
<keyword evidence="4" id="KW-1185">Reference proteome</keyword>
<gene>
    <name evidence="3" type="ORF">C8P63_13814</name>
</gene>
<sequence>MRVLFFDSNKVLVQLLPVGFLEAGHVVRIAEPSRQNILSHIRTFNPDLIFTQGWSMTTSNLHTRLLIHKYAKSFRIPLVYWSVEDPLFTNQYVFPIIKTLKPDFVFTICPSCVDNYKKHGYSSSFLDFGYKPTRHSSQMNKEYECDIALVANSYYPNGTRFFQYRFKTLRNLLLPLLEHHIPVNFWGNGWQAFITDHLHQKIPKTCNFHGVIPYTEVEKVYQSAKIILCPQNLPDQLTLRTYDILGSGGFLLTVDTPAVRRMFRPNHDLLASSSPNETVKLVKHYLKDSAERNRIREQGRISVANHSYKHRVKEVIKVLKQNRII</sequence>
<organism evidence="3 4">
    <name type="scientific">Melghirimyces profundicolus</name>
    <dbReference type="NCBI Taxonomy" id="1242148"/>
    <lineage>
        <taxon>Bacteria</taxon>
        <taxon>Bacillati</taxon>
        <taxon>Bacillota</taxon>
        <taxon>Bacilli</taxon>
        <taxon>Bacillales</taxon>
        <taxon>Thermoactinomycetaceae</taxon>
        <taxon>Melghirimyces</taxon>
    </lineage>
</organism>
<accession>A0A2T6B234</accession>
<evidence type="ECO:0000313" key="3">
    <source>
        <dbReference type="EMBL" id="PTX50131.1"/>
    </source>
</evidence>
<feature type="domain" description="Spore protein YkvP/CgeB glycosyl transferase-like" evidence="2">
    <location>
        <begin position="171"/>
        <end position="316"/>
    </location>
</feature>
<dbReference type="OrthoDB" id="7019976at2"/>
<protein>
    <submittedName>
        <fullName evidence="3">Spore maturation protein CgeB</fullName>
    </submittedName>
</protein>